<organism evidence="7 8">
    <name type="scientific">Oryzias latipes</name>
    <name type="common">Japanese rice fish</name>
    <name type="synonym">Japanese killifish</name>
    <dbReference type="NCBI Taxonomy" id="8090"/>
    <lineage>
        <taxon>Eukaryota</taxon>
        <taxon>Metazoa</taxon>
        <taxon>Chordata</taxon>
        <taxon>Craniata</taxon>
        <taxon>Vertebrata</taxon>
        <taxon>Euteleostomi</taxon>
        <taxon>Actinopterygii</taxon>
        <taxon>Neopterygii</taxon>
        <taxon>Teleostei</taxon>
        <taxon>Neoteleostei</taxon>
        <taxon>Acanthomorphata</taxon>
        <taxon>Ovalentaria</taxon>
        <taxon>Atherinomorphae</taxon>
        <taxon>Beloniformes</taxon>
        <taxon>Adrianichthyidae</taxon>
        <taxon>Oryziinae</taxon>
        <taxon>Oryzias</taxon>
    </lineage>
</organism>
<proteinExistence type="inferred from homology"/>
<feature type="compositionally biased region" description="Acidic residues" evidence="5">
    <location>
        <begin position="398"/>
        <end position="413"/>
    </location>
</feature>
<dbReference type="PANTHER" id="PTHR15327">
    <property type="entry name" value="MICROFIBRIL-ASSOCIATED PROTEIN"/>
    <property type="match status" value="1"/>
</dbReference>
<dbReference type="SMART" id="SM00220">
    <property type="entry name" value="S_TKc"/>
    <property type="match status" value="1"/>
</dbReference>
<comment type="function">
    <text evidence="1">Involved in pre-mRNA splicing as a component of the spliceosome.</text>
</comment>
<dbReference type="SUPFAM" id="SSF56112">
    <property type="entry name" value="Protein kinase-like (PK-like)"/>
    <property type="match status" value="1"/>
</dbReference>
<dbReference type="InterPro" id="IPR008271">
    <property type="entry name" value="Ser/Thr_kinase_AS"/>
</dbReference>
<dbReference type="FunFam" id="1.10.510.10:FF:000250">
    <property type="entry name" value="Death-associated protein kinase 3"/>
    <property type="match status" value="1"/>
</dbReference>
<keyword evidence="4" id="KW-0175">Coiled coil</keyword>
<reference evidence="7 8" key="1">
    <citation type="journal article" date="2007" name="Nature">
        <title>The medaka draft genome and insights into vertebrate genome evolution.</title>
        <authorList>
            <person name="Kasahara M."/>
            <person name="Naruse K."/>
            <person name="Sasaki S."/>
            <person name="Nakatani Y."/>
            <person name="Qu W."/>
            <person name="Ahsan B."/>
            <person name="Yamada T."/>
            <person name="Nagayasu Y."/>
            <person name="Doi K."/>
            <person name="Kasai Y."/>
            <person name="Jindo T."/>
            <person name="Kobayashi D."/>
            <person name="Shimada A."/>
            <person name="Toyoda A."/>
            <person name="Kuroki Y."/>
            <person name="Fujiyama A."/>
            <person name="Sasaki T."/>
            <person name="Shimizu A."/>
            <person name="Asakawa S."/>
            <person name="Shimizu N."/>
            <person name="Hashimoto S."/>
            <person name="Yang J."/>
            <person name="Lee Y."/>
            <person name="Matsushima K."/>
            <person name="Sugano S."/>
            <person name="Sakaizumi M."/>
            <person name="Narita T."/>
            <person name="Ohishi K."/>
            <person name="Haga S."/>
            <person name="Ohta F."/>
            <person name="Nomoto H."/>
            <person name="Nogata K."/>
            <person name="Morishita T."/>
            <person name="Endo T."/>
            <person name="Shin-I T."/>
            <person name="Takeda H."/>
            <person name="Morishita S."/>
            <person name="Kohara Y."/>
        </authorList>
    </citation>
    <scope>NUCLEOTIDE SEQUENCE [LARGE SCALE GENOMIC DNA]</scope>
    <source>
        <strain evidence="7 8">Hd-rR</strain>
    </source>
</reference>
<dbReference type="PROSITE" id="PS00108">
    <property type="entry name" value="PROTEIN_KINASE_ST"/>
    <property type="match status" value="1"/>
</dbReference>
<dbReference type="InParanoid" id="A0A3B3IPP6"/>
<name>A0A3B3IPP6_ORYLA</name>
<dbReference type="InterPro" id="IPR033194">
    <property type="entry name" value="MFAP1"/>
</dbReference>
<evidence type="ECO:0000256" key="3">
    <source>
        <dbReference type="ARBA" id="ARBA00047104"/>
    </source>
</evidence>
<dbReference type="InterPro" id="IPR011009">
    <property type="entry name" value="Kinase-like_dom_sf"/>
</dbReference>
<evidence type="ECO:0000256" key="5">
    <source>
        <dbReference type="SAM" id="MobiDB-lite"/>
    </source>
</evidence>
<accession>A0A3B3IPP6</accession>
<evidence type="ECO:0000256" key="2">
    <source>
        <dbReference type="ARBA" id="ARBA00008155"/>
    </source>
</evidence>
<dbReference type="GeneTree" id="ENSGT00690000102225"/>
<dbReference type="InterPro" id="IPR009730">
    <property type="entry name" value="MFAP1_C"/>
</dbReference>
<dbReference type="Ensembl" id="ENSORLT00000034502.1">
    <property type="protein sequence ID" value="ENSORLP00000045687.1"/>
    <property type="gene ID" value="ENSORLG00000019973.2"/>
</dbReference>
<feature type="domain" description="Protein kinase" evidence="6">
    <location>
        <begin position="1"/>
        <end position="197"/>
    </location>
</feature>
<dbReference type="Bgee" id="ENSORLG00000019973">
    <property type="expression patterns" value="Expressed in gastrula and 14 other cell types or tissues"/>
</dbReference>
<sequence length="707" mass="83189">MGFFVVFYQDHTFSFFSVSGGELFDFLAQKESLSEEEATQFIKQILEGVNYLHTRKIAHFDLKPENIMLLDKNVPLPRIKLIDFGLAHKIEAGVEFKNIFGTPEFVAPEIVNYEPLGLEADMWSIGVITYILLSGASPFLGETKQDTLGNISAINYEFDEEFFCSTSDLAKRFISQLLERDRGKRLTIQDALNHPWIKFNEQKEENKVTEPKKRERRQLKTKRLKEYTIKSHSSMPPNNTYVNFERFAQVMEDIEHMESLFMSLAANHDCLQGDVDGIVSIFNEKEAWYKEESEGEISMEKVKVKRYVSGKRPDYAPMESSDEDEEDFQFVRGKEVEPEVEVEQEDVSDPRLKRLMNRTSEDVEERLARHRQIVEPEVVAQSSEDSDEGTWHPRHEESSEDEEEEEEEVDDEEIERRRAMMRQRALERKTEEMEVMEVEEEGKSGAESESESEYEEYTDSEDEAEPRLKPVFIRKKDRVTVAEREAEEQRQKELEVEAKRQAEERRRYTLKIVEEEAKKEFEENRRTLAALDALDTDGENEEEEYEAWKVRELKRIKRDREARENMEKEKAEIERFHSLTEEERRAELRNSGKVVTNKASKGKYKFLQKYYHRGAFFMDEEEDVYKRDFSAPTLEDHFNKTILPKVMQVKNFGRSGRTKYTHLVDQDTTSFDSAWAQESTQNSKFFKQKAAGVRDVFDRPTTKKRKT</sequence>
<evidence type="ECO:0000256" key="4">
    <source>
        <dbReference type="SAM" id="Coils"/>
    </source>
</evidence>
<feature type="compositionally biased region" description="Acidic residues" evidence="5">
    <location>
        <begin position="448"/>
        <end position="464"/>
    </location>
</feature>
<dbReference type="PROSITE" id="PS50011">
    <property type="entry name" value="PROTEIN_KINASE_DOM"/>
    <property type="match status" value="1"/>
</dbReference>
<dbReference type="STRING" id="8090.ENSORLP00000045687"/>
<evidence type="ECO:0000256" key="1">
    <source>
        <dbReference type="ARBA" id="ARBA00002609"/>
    </source>
</evidence>
<feature type="compositionally biased region" description="Acidic residues" evidence="5">
    <location>
        <begin position="338"/>
        <end position="347"/>
    </location>
</feature>
<feature type="coiled-coil region" evidence="4">
    <location>
        <begin position="549"/>
        <end position="583"/>
    </location>
</feature>
<dbReference type="GO" id="GO:0000398">
    <property type="term" value="P:mRNA splicing, via spliceosome"/>
    <property type="evidence" value="ECO:0000318"/>
    <property type="project" value="GO_Central"/>
</dbReference>
<dbReference type="GO" id="GO:0005524">
    <property type="term" value="F:ATP binding"/>
    <property type="evidence" value="ECO:0007669"/>
    <property type="project" value="InterPro"/>
</dbReference>
<evidence type="ECO:0000259" key="6">
    <source>
        <dbReference type="PROSITE" id="PS50011"/>
    </source>
</evidence>
<feature type="compositionally biased region" description="Basic and acidic residues" evidence="5">
    <location>
        <begin position="414"/>
        <end position="432"/>
    </location>
</feature>
<dbReference type="GO" id="GO:0005684">
    <property type="term" value="C:U2-type spliceosomal complex"/>
    <property type="evidence" value="ECO:0000318"/>
    <property type="project" value="GO_Central"/>
</dbReference>
<evidence type="ECO:0000313" key="7">
    <source>
        <dbReference type="Ensembl" id="ENSORLP00000045687.1"/>
    </source>
</evidence>
<evidence type="ECO:0000313" key="8">
    <source>
        <dbReference type="Proteomes" id="UP000001038"/>
    </source>
</evidence>
<reference evidence="7" key="2">
    <citation type="submission" date="2025-08" db="UniProtKB">
        <authorList>
            <consortium name="Ensembl"/>
        </authorList>
    </citation>
    <scope>IDENTIFICATION</scope>
    <source>
        <strain evidence="7">Hd-rR</strain>
    </source>
</reference>
<comment type="subunit">
    <text evidence="3">Component of the spliceosome B complex. Interacts with PRPF38A (via N-terminal interaction domain).</text>
</comment>
<dbReference type="GO" id="GO:0004672">
    <property type="term" value="F:protein kinase activity"/>
    <property type="evidence" value="ECO:0007669"/>
    <property type="project" value="InterPro"/>
</dbReference>
<comment type="similarity">
    <text evidence="2">Belongs to the MFAP1 family.</text>
</comment>
<keyword evidence="8" id="KW-1185">Reference proteome</keyword>
<dbReference type="AlphaFoldDB" id="A0A3B3IPP6"/>
<dbReference type="Pfam" id="PF06991">
    <property type="entry name" value="MFAP1"/>
    <property type="match status" value="1"/>
</dbReference>
<protein>
    <submittedName>
        <fullName evidence="7">Microfibril associated protein 1</fullName>
    </submittedName>
</protein>
<dbReference type="InterPro" id="IPR000719">
    <property type="entry name" value="Prot_kinase_dom"/>
</dbReference>
<gene>
    <name evidence="7" type="primary">MFAP1</name>
    <name evidence="7" type="synonym">mfap1</name>
</gene>
<reference evidence="7" key="3">
    <citation type="submission" date="2025-09" db="UniProtKB">
        <authorList>
            <consortium name="Ensembl"/>
        </authorList>
    </citation>
    <scope>IDENTIFICATION</scope>
    <source>
        <strain evidence="7">Hd-rR</strain>
    </source>
</reference>
<dbReference type="Gene3D" id="1.10.510.10">
    <property type="entry name" value="Transferase(Phosphotransferase) domain 1"/>
    <property type="match status" value="1"/>
</dbReference>
<feature type="coiled-coil region" evidence="4">
    <location>
        <begin position="479"/>
        <end position="525"/>
    </location>
</feature>
<dbReference type="Proteomes" id="UP000001038">
    <property type="component" value="Chromosome 3"/>
</dbReference>
<dbReference type="Pfam" id="PF00069">
    <property type="entry name" value="Pkinase"/>
    <property type="match status" value="1"/>
</dbReference>
<feature type="region of interest" description="Disordered" evidence="5">
    <location>
        <begin position="312"/>
        <end position="469"/>
    </location>
</feature>